<dbReference type="EMBL" id="JBBMEO010000014">
    <property type="protein sequence ID" value="MEQ2362365.1"/>
    <property type="molecule type" value="Genomic_DNA"/>
</dbReference>
<evidence type="ECO:0000256" key="1">
    <source>
        <dbReference type="SAM" id="Phobius"/>
    </source>
</evidence>
<feature type="transmembrane region" description="Helical" evidence="1">
    <location>
        <begin position="210"/>
        <end position="235"/>
    </location>
</feature>
<dbReference type="PANTHER" id="PTHR35797:SF1">
    <property type="entry name" value="PROTEASE"/>
    <property type="match status" value="1"/>
</dbReference>
<keyword evidence="3" id="KW-0378">Hydrolase</keyword>
<dbReference type="InterPro" id="IPR003675">
    <property type="entry name" value="Rce1/LyrA-like_dom"/>
</dbReference>
<protein>
    <submittedName>
        <fullName evidence="3">CPBP family intramembrane glutamic endopeptidase</fullName>
        <ecNumber evidence="3">3.4.-.-</ecNumber>
    </submittedName>
</protein>
<keyword evidence="1" id="KW-0812">Transmembrane</keyword>
<feature type="transmembrane region" description="Helical" evidence="1">
    <location>
        <begin position="12"/>
        <end position="32"/>
    </location>
</feature>
<dbReference type="EC" id="3.4.-.-" evidence="3"/>
<name>A0ABV1AVZ0_9FIRM</name>
<feature type="transmembrane region" description="Helical" evidence="1">
    <location>
        <begin position="139"/>
        <end position="160"/>
    </location>
</feature>
<feature type="transmembrane region" description="Helical" evidence="1">
    <location>
        <begin position="79"/>
        <end position="103"/>
    </location>
</feature>
<accession>A0ABV1AVZ0</accession>
<reference evidence="3 4" key="1">
    <citation type="submission" date="2024-03" db="EMBL/GenBank/DDBJ databases">
        <title>Human intestinal bacterial collection.</title>
        <authorList>
            <person name="Pauvert C."/>
            <person name="Hitch T.C.A."/>
            <person name="Clavel T."/>
        </authorList>
    </citation>
    <scope>NUCLEOTIDE SEQUENCE [LARGE SCALE GENOMIC DNA]</scope>
    <source>
        <strain evidence="3 4">CLA-AA-H175</strain>
    </source>
</reference>
<evidence type="ECO:0000313" key="4">
    <source>
        <dbReference type="Proteomes" id="UP001457197"/>
    </source>
</evidence>
<dbReference type="PANTHER" id="PTHR35797">
    <property type="entry name" value="PROTEASE-RELATED"/>
    <property type="match status" value="1"/>
</dbReference>
<keyword evidence="4" id="KW-1185">Reference proteome</keyword>
<evidence type="ECO:0000259" key="2">
    <source>
        <dbReference type="Pfam" id="PF02517"/>
    </source>
</evidence>
<feature type="transmembrane region" description="Helical" evidence="1">
    <location>
        <begin position="38"/>
        <end position="58"/>
    </location>
</feature>
<feature type="transmembrane region" description="Helical" evidence="1">
    <location>
        <begin position="268"/>
        <end position="295"/>
    </location>
</feature>
<feature type="transmembrane region" description="Helical" evidence="1">
    <location>
        <begin position="181"/>
        <end position="204"/>
    </location>
</feature>
<keyword evidence="1" id="KW-0472">Membrane</keyword>
<dbReference type="Proteomes" id="UP001457197">
    <property type="component" value="Unassembled WGS sequence"/>
</dbReference>
<proteinExistence type="predicted"/>
<gene>
    <name evidence="3" type="ORF">WMO44_09455</name>
</gene>
<feature type="domain" description="CAAX prenyl protease 2/Lysostaphin resistance protein A-like" evidence="2">
    <location>
        <begin position="147"/>
        <end position="255"/>
    </location>
</feature>
<keyword evidence="1" id="KW-1133">Transmembrane helix</keyword>
<dbReference type="Pfam" id="PF02517">
    <property type="entry name" value="Rce1-like"/>
    <property type="match status" value="1"/>
</dbReference>
<sequence>MTVKEKQGFGLYFLFAFGMAWLCQVGGCMALLQQNNAVLYQLALIVTMFCPLLAVLLVQKFWLHQPTGISWRPRLKGNGRYLLAAWFGPAVLTLLGAVLYFAVFPSRLDFSGSWLVAAYGGEMDAQTLRSQLGVSTRSYLLQNGLFAVLLAPAINMFPALGEEVGWRGYMMPRLKERFGLLNGRLLGGAVWGVWHWPLMLLVGYEYGTNYLGAPLLGLVVWCVVCFALNTLLDILYEKTESIWVPAIAHGAFNAVAALPQVLVTPADAYYNVLGPMPIGLIAALPMLATAVWLTLREMKQEEKN</sequence>
<dbReference type="RefSeq" id="WP_349152407.1">
    <property type="nucleotide sequence ID" value="NZ_JBBMEO010000014.1"/>
</dbReference>
<evidence type="ECO:0000313" key="3">
    <source>
        <dbReference type="EMBL" id="MEQ2362365.1"/>
    </source>
</evidence>
<dbReference type="InterPro" id="IPR042150">
    <property type="entry name" value="MmRce1-like"/>
</dbReference>
<comment type="caution">
    <text evidence="3">The sequence shown here is derived from an EMBL/GenBank/DDBJ whole genome shotgun (WGS) entry which is preliminary data.</text>
</comment>
<dbReference type="GO" id="GO:0016787">
    <property type="term" value="F:hydrolase activity"/>
    <property type="evidence" value="ECO:0007669"/>
    <property type="project" value="UniProtKB-KW"/>
</dbReference>
<feature type="transmembrane region" description="Helical" evidence="1">
    <location>
        <begin position="242"/>
        <end position="262"/>
    </location>
</feature>
<organism evidence="3 4">
    <name type="scientific">Faecalibacterium tardum</name>
    <dbReference type="NCBI Taxonomy" id="3133156"/>
    <lineage>
        <taxon>Bacteria</taxon>
        <taxon>Bacillati</taxon>
        <taxon>Bacillota</taxon>
        <taxon>Clostridia</taxon>
        <taxon>Eubacteriales</taxon>
        <taxon>Oscillospiraceae</taxon>
        <taxon>Faecalibacterium</taxon>
    </lineage>
</organism>